<keyword evidence="2" id="KW-0812">Transmembrane</keyword>
<dbReference type="Proteomes" id="UP001072952">
    <property type="component" value="Unassembled WGS sequence"/>
</dbReference>
<organism evidence="3 4">
    <name type="scientific">Staphylococcus pettenkoferi</name>
    <dbReference type="NCBI Taxonomy" id="170573"/>
    <lineage>
        <taxon>Bacteria</taxon>
        <taxon>Bacillati</taxon>
        <taxon>Bacillota</taxon>
        <taxon>Bacilli</taxon>
        <taxon>Bacillales</taxon>
        <taxon>Staphylococcaceae</taxon>
        <taxon>Staphylococcus</taxon>
    </lineage>
</organism>
<accession>A0ABT4BKR1</accession>
<evidence type="ECO:0000313" key="4">
    <source>
        <dbReference type="Proteomes" id="UP001072952"/>
    </source>
</evidence>
<feature type="compositionally biased region" description="Basic and acidic residues" evidence="1">
    <location>
        <begin position="130"/>
        <end position="141"/>
    </location>
</feature>
<keyword evidence="2" id="KW-1133">Transmembrane helix</keyword>
<sequence>MTIFDMPNYMTYTIIGMVVLTLLCNFALNKWFTPAVITFVVLGVVAFFIPNFVNISYEPLLGYAAFLAVVSLLISFLSWFTTRNWRKKRREKKREKEIRKRGGIPKEDVEAYQQERPTARRNEPEDENDTLSRVKRNEYDR</sequence>
<evidence type="ECO:0000256" key="2">
    <source>
        <dbReference type="SAM" id="Phobius"/>
    </source>
</evidence>
<feature type="compositionally biased region" description="Basic and acidic residues" evidence="1">
    <location>
        <begin position="94"/>
        <end position="109"/>
    </location>
</feature>
<gene>
    <name evidence="3" type="ORF">NW133_04010</name>
</gene>
<name>A0ABT4BKR1_9STAP</name>
<feature type="transmembrane region" description="Helical" evidence="2">
    <location>
        <begin position="60"/>
        <end position="80"/>
    </location>
</feature>
<proteinExistence type="predicted"/>
<feature type="transmembrane region" description="Helical" evidence="2">
    <location>
        <begin position="35"/>
        <end position="54"/>
    </location>
</feature>
<evidence type="ECO:0000256" key="1">
    <source>
        <dbReference type="SAM" id="MobiDB-lite"/>
    </source>
</evidence>
<feature type="transmembrane region" description="Helical" evidence="2">
    <location>
        <begin position="6"/>
        <end position="28"/>
    </location>
</feature>
<keyword evidence="4" id="KW-1185">Reference proteome</keyword>
<evidence type="ECO:0000313" key="3">
    <source>
        <dbReference type="EMBL" id="MCY1582714.1"/>
    </source>
</evidence>
<protein>
    <recommendedName>
        <fullName evidence="5">Permease</fullName>
    </recommendedName>
</protein>
<keyword evidence="2" id="KW-0472">Membrane</keyword>
<evidence type="ECO:0008006" key="5">
    <source>
        <dbReference type="Google" id="ProtNLM"/>
    </source>
</evidence>
<feature type="region of interest" description="Disordered" evidence="1">
    <location>
        <begin position="90"/>
        <end position="141"/>
    </location>
</feature>
<comment type="caution">
    <text evidence="3">The sequence shown here is derived from an EMBL/GenBank/DDBJ whole genome shotgun (WGS) entry which is preliminary data.</text>
</comment>
<reference evidence="3" key="2">
    <citation type="submission" date="2022-08" db="EMBL/GenBank/DDBJ databases">
        <authorList>
            <person name="Magnan C."/>
        </authorList>
    </citation>
    <scope>NUCLEOTIDE SEQUENCE</scope>
    <source>
        <strain evidence="3">NSP012P</strain>
    </source>
</reference>
<dbReference type="EMBL" id="JANSLD010000013">
    <property type="protein sequence ID" value="MCY1582714.1"/>
    <property type="molecule type" value="Genomic_DNA"/>
</dbReference>
<reference evidence="3" key="1">
    <citation type="journal article" date="2022" name="Int. J. Mol. Sci.">
        <title>Phenotypic and Genotypic Virulence Characterisation of Staphylococcus pettenkoferi Strains Isolated from Human Bloodstream and Diabetic Foot Infections.</title>
        <authorList>
            <person name="Magnan C."/>
            <person name="Ahmad-Mansour N."/>
            <person name="Pouget C."/>
            <person name="Morsli M."/>
            <person name="Huc-Brandt S."/>
            <person name="Pantel A."/>
            <person name="Dunyach-Remy C."/>
            <person name="Sotto A."/>
            <person name="Molle V."/>
            <person name="Lavigne J.-P."/>
        </authorList>
    </citation>
    <scope>NUCLEOTIDE SEQUENCE</scope>
    <source>
        <strain evidence="3">NSP012P</strain>
    </source>
</reference>